<sequence length="345" mass="36546">MGATGAPRPPSSSSLSLPFPQALAAGHQATAWPAGGATILVRPDDPLPLLHPPCGLVVLLLLSLSSSLPRRRQRQRRRTCCGRPLLPPLPSSHPPHQQASVARCGAISAPLPPSLSPRSAAHRASHSRGLHGSALPSGGPRSPPSGIAAQWCGRRHRLVLFSLSLSFSPSLLMWRRASDSNVAPSLGSPSSLPQSLSLLIREYSKMTEPGCSWGDGAPNLRRNGANVPRREPSSGMARAGRPHRWLQVQVPTRSNLPAFTCAKSAMPCPRAGFPHLPAHQVLAGSPSSASTFPCIFVVSSLVAWLPCCLCQINRGSWSGSESLISERSRPFVAQDCNEGCNDGCF</sequence>
<organism evidence="2 3">
    <name type="scientific">Sorghum bicolor</name>
    <name type="common">Sorghum</name>
    <name type="synonym">Sorghum vulgare</name>
    <dbReference type="NCBI Taxonomy" id="4558"/>
    <lineage>
        <taxon>Eukaryota</taxon>
        <taxon>Viridiplantae</taxon>
        <taxon>Streptophyta</taxon>
        <taxon>Embryophyta</taxon>
        <taxon>Tracheophyta</taxon>
        <taxon>Spermatophyta</taxon>
        <taxon>Magnoliopsida</taxon>
        <taxon>Liliopsida</taxon>
        <taxon>Poales</taxon>
        <taxon>Poaceae</taxon>
        <taxon>PACMAD clade</taxon>
        <taxon>Panicoideae</taxon>
        <taxon>Andropogonodae</taxon>
        <taxon>Andropogoneae</taxon>
        <taxon>Sorghinae</taxon>
        <taxon>Sorghum</taxon>
    </lineage>
</organism>
<feature type="compositionally biased region" description="Low complexity" evidence="1">
    <location>
        <begin position="130"/>
        <end position="146"/>
    </location>
</feature>
<proteinExistence type="predicted"/>
<keyword evidence="3" id="KW-1185">Reference proteome</keyword>
<protein>
    <submittedName>
        <fullName evidence="2">Uncharacterized protein</fullName>
    </submittedName>
</protein>
<dbReference type="Proteomes" id="UP000000768">
    <property type="component" value="Chromosome 4"/>
</dbReference>
<reference evidence="2 3" key="1">
    <citation type="journal article" date="2009" name="Nature">
        <title>The Sorghum bicolor genome and the diversification of grasses.</title>
        <authorList>
            <person name="Paterson A.H."/>
            <person name="Bowers J.E."/>
            <person name="Bruggmann R."/>
            <person name="Dubchak I."/>
            <person name="Grimwood J."/>
            <person name="Gundlach H."/>
            <person name="Haberer G."/>
            <person name="Hellsten U."/>
            <person name="Mitros T."/>
            <person name="Poliakov A."/>
            <person name="Schmutz J."/>
            <person name="Spannagl M."/>
            <person name="Tang H."/>
            <person name="Wang X."/>
            <person name="Wicker T."/>
            <person name="Bharti A.K."/>
            <person name="Chapman J."/>
            <person name="Feltus F.A."/>
            <person name="Gowik U."/>
            <person name="Grigoriev I.V."/>
            <person name="Lyons E."/>
            <person name="Maher C.A."/>
            <person name="Martis M."/>
            <person name="Narechania A."/>
            <person name="Otillar R.P."/>
            <person name="Penning B.W."/>
            <person name="Salamov A.A."/>
            <person name="Wang Y."/>
            <person name="Zhang L."/>
            <person name="Carpita N.C."/>
            <person name="Freeling M."/>
            <person name="Gingle A.R."/>
            <person name="Hash C.T."/>
            <person name="Keller B."/>
            <person name="Klein P."/>
            <person name="Kresovich S."/>
            <person name="McCann M.C."/>
            <person name="Ming R."/>
            <person name="Peterson D.G."/>
            <person name="Mehboob-ur-Rahman"/>
            <person name="Ware D."/>
            <person name="Westhoff P."/>
            <person name="Mayer K.F."/>
            <person name="Messing J."/>
            <person name="Rokhsar D.S."/>
        </authorList>
    </citation>
    <scope>NUCLEOTIDE SEQUENCE [LARGE SCALE GENOMIC DNA]</scope>
    <source>
        <strain evidence="3">cv. BTx623</strain>
    </source>
</reference>
<reference evidence="3" key="2">
    <citation type="journal article" date="2018" name="Plant J.">
        <title>The Sorghum bicolor reference genome: improved assembly, gene annotations, a transcriptome atlas, and signatures of genome organization.</title>
        <authorList>
            <person name="McCormick R.F."/>
            <person name="Truong S.K."/>
            <person name="Sreedasyam A."/>
            <person name="Jenkins J."/>
            <person name="Shu S."/>
            <person name="Sims D."/>
            <person name="Kennedy M."/>
            <person name="Amirebrahimi M."/>
            <person name="Weers B.D."/>
            <person name="McKinley B."/>
            <person name="Mattison A."/>
            <person name="Morishige D.T."/>
            <person name="Grimwood J."/>
            <person name="Schmutz J."/>
            <person name="Mullet J.E."/>
        </authorList>
    </citation>
    <scope>NUCLEOTIDE SEQUENCE [LARGE SCALE GENOMIC DNA]</scope>
    <source>
        <strain evidence="3">cv. BTx623</strain>
    </source>
</reference>
<dbReference type="EMBL" id="CM000763">
    <property type="protein sequence ID" value="OQU84359.1"/>
    <property type="molecule type" value="Genomic_DNA"/>
</dbReference>
<dbReference type="Gramene" id="OQU84359">
    <property type="protein sequence ID" value="OQU84359"/>
    <property type="gene ID" value="SORBI_3004G040350"/>
</dbReference>
<accession>A0A1Z5RL96</accession>
<gene>
    <name evidence="2" type="ORF">SORBI_3004G040350</name>
</gene>
<evidence type="ECO:0000256" key="1">
    <source>
        <dbReference type="SAM" id="MobiDB-lite"/>
    </source>
</evidence>
<feature type="region of interest" description="Disordered" evidence="1">
    <location>
        <begin position="72"/>
        <end position="101"/>
    </location>
</feature>
<feature type="region of interest" description="Disordered" evidence="1">
    <location>
        <begin position="114"/>
        <end position="148"/>
    </location>
</feature>
<name>A0A1Z5RL96_SORBI</name>
<feature type="region of interest" description="Disordered" evidence="1">
    <location>
        <begin position="214"/>
        <end position="241"/>
    </location>
</feature>
<dbReference type="AlphaFoldDB" id="A0A1Z5RL96"/>
<evidence type="ECO:0000313" key="2">
    <source>
        <dbReference type="EMBL" id="OQU84359.1"/>
    </source>
</evidence>
<feature type="compositionally biased region" description="Basic residues" evidence="1">
    <location>
        <begin position="120"/>
        <end position="129"/>
    </location>
</feature>
<evidence type="ECO:0000313" key="3">
    <source>
        <dbReference type="Proteomes" id="UP000000768"/>
    </source>
</evidence>
<dbReference type="InParanoid" id="A0A1Z5RL96"/>